<feature type="region of interest" description="Disordered" evidence="1">
    <location>
        <begin position="619"/>
        <end position="650"/>
    </location>
</feature>
<keyword evidence="3" id="KW-1185">Reference proteome</keyword>
<dbReference type="AlphaFoldDB" id="A0A1V6U0U8"/>
<feature type="compositionally biased region" description="Gly residues" evidence="1">
    <location>
        <begin position="621"/>
        <end position="631"/>
    </location>
</feature>
<dbReference type="OrthoDB" id="5407645at2759"/>
<feature type="region of interest" description="Disordered" evidence="1">
    <location>
        <begin position="313"/>
        <end position="495"/>
    </location>
</feature>
<feature type="compositionally biased region" description="Basic and acidic residues" evidence="1">
    <location>
        <begin position="181"/>
        <end position="190"/>
    </location>
</feature>
<evidence type="ECO:0000313" key="3">
    <source>
        <dbReference type="Proteomes" id="UP000191285"/>
    </source>
</evidence>
<feature type="region of interest" description="Disordered" evidence="1">
    <location>
        <begin position="1"/>
        <end position="234"/>
    </location>
</feature>
<evidence type="ECO:0000313" key="2">
    <source>
        <dbReference type="EMBL" id="OQE32197.1"/>
    </source>
</evidence>
<sequence>MSYYDDRRYSAPRDRGRPASGYAADYFDDHPRSRHARDERDNRPYYRDDGSLEEIPRDFPPGRDYFYERSYDSRRPRRPVHETIRRASSVSGDPYHDGGYYRHSRRPKSRRYDDRPPPRRSRYDSPSSSRSPPRHSRRKSISEAAMGALGLGAASKASSDRSGDRYHGRGRGRSYSRHGRYSSDSRSRSRDRNRHGSKRDKSEQRMMQAARAALTAGAAEAFRSRKDPGEWAGAKGKRVLTAAVTAAGTDALVDKDPNKHGTRHVIESTLAGMATNHFINGGRSKSRGRHERSSSAGGGLKNLAATGALAAAGKEIFDKVSRSRSRPRGRDDDRYSDDDDDRRGSKKRSKSVSDYINKGIAALGLDEGKGRSRDRSESRSRSRSRDRDDRSDRRERRHHRDRDHRERNRDRDSRYGGYSDSDADSDYGRGYSRRGRGSRDVGRTRSLNSSRTPQPPTSAPRSAGPNGTTARGKLDNSESESDLGDSSDEKKTEKKMKRDMLLTSGLATVATIHAGHSVYGSVNKRKKRLEQVKSGEISVEEARRQRMKANVMDVASIGLAALGIKGAYGEWKEVNEKRKETDNFHNECVKRAMRRELKRNRSNSLPSYHRWPDEIEYAGDHGSGYGHGGGVSYHDGNPYGATTEAPAISY</sequence>
<feature type="compositionally biased region" description="Basic and acidic residues" evidence="1">
    <location>
        <begin position="1"/>
        <end position="17"/>
    </location>
</feature>
<feature type="compositionally biased region" description="Basic and acidic residues" evidence="1">
    <location>
        <begin position="403"/>
        <end position="414"/>
    </location>
</feature>
<feature type="compositionally biased region" description="Basic and acidic residues" evidence="1">
    <location>
        <begin position="110"/>
        <end position="123"/>
    </location>
</feature>
<feature type="compositionally biased region" description="Basic and acidic residues" evidence="1">
    <location>
        <begin position="366"/>
        <end position="394"/>
    </location>
</feature>
<feature type="compositionally biased region" description="Basic residues" evidence="1">
    <location>
        <begin position="168"/>
        <end position="180"/>
    </location>
</feature>
<proteinExistence type="predicted"/>
<organism evidence="2 3">
    <name type="scientific">Penicillium steckii</name>
    <dbReference type="NCBI Taxonomy" id="303698"/>
    <lineage>
        <taxon>Eukaryota</taxon>
        <taxon>Fungi</taxon>
        <taxon>Dikarya</taxon>
        <taxon>Ascomycota</taxon>
        <taxon>Pezizomycotina</taxon>
        <taxon>Eurotiomycetes</taxon>
        <taxon>Eurotiomycetidae</taxon>
        <taxon>Eurotiales</taxon>
        <taxon>Aspergillaceae</taxon>
        <taxon>Penicillium</taxon>
    </lineage>
</organism>
<feature type="compositionally biased region" description="Acidic residues" evidence="1">
    <location>
        <begin position="477"/>
        <end position="486"/>
    </location>
</feature>
<name>A0A1V6U0U8_9EURO</name>
<dbReference type="STRING" id="303698.A0A1V6U0U8"/>
<dbReference type="Proteomes" id="UP000191285">
    <property type="component" value="Unassembled WGS sequence"/>
</dbReference>
<feature type="compositionally biased region" description="Basic and acidic residues" evidence="1">
    <location>
        <begin position="158"/>
        <end position="167"/>
    </location>
</feature>
<gene>
    <name evidence="2" type="ORF">PENSTE_c001G01336</name>
</gene>
<feature type="compositionally biased region" description="Basic and acidic residues" evidence="1">
    <location>
        <begin position="27"/>
        <end position="85"/>
    </location>
</feature>
<reference evidence="3" key="1">
    <citation type="journal article" date="2017" name="Nat. Microbiol.">
        <title>Global analysis of biosynthetic gene clusters reveals vast potential of secondary metabolite production in Penicillium species.</title>
        <authorList>
            <person name="Nielsen J.C."/>
            <person name="Grijseels S."/>
            <person name="Prigent S."/>
            <person name="Ji B."/>
            <person name="Dainat J."/>
            <person name="Nielsen K.F."/>
            <person name="Frisvad J.C."/>
            <person name="Workman M."/>
            <person name="Nielsen J."/>
        </authorList>
    </citation>
    <scope>NUCLEOTIDE SEQUENCE [LARGE SCALE GENOMIC DNA]</scope>
    <source>
        <strain evidence="3">IBT 24891</strain>
    </source>
</reference>
<accession>A0A1V6U0U8</accession>
<evidence type="ECO:0008006" key="4">
    <source>
        <dbReference type="Google" id="ProtNLM"/>
    </source>
</evidence>
<feature type="compositionally biased region" description="Low complexity" evidence="1">
    <location>
        <begin position="209"/>
        <end position="221"/>
    </location>
</feature>
<evidence type="ECO:0000256" key="1">
    <source>
        <dbReference type="SAM" id="MobiDB-lite"/>
    </source>
</evidence>
<feature type="region of interest" description="Disordered" evidence="1">
    <location>
        <begin position="277"/>
        <end position="301"/>
    </location>
</feature>
<protein>
    <recommendedName>
        <fullName evidence="4">DUF3824 domain-containing protein</fullName>
    </recommendedName>
</protein>
<feature type="compositionally biased region" description="Low complexity" evidence="1">
    <location>
        <begin position="144"/>
        <end position="157"/>
    </location>
</feature>
<dbReference type="EMBL" id="MLKD01000001">
    <property type="protein sequence ID" value="OQE32197.1"/>
    <property type="molecule type" value="Genomic_DNA"/>
</dbReference>
<comment type="caution">
    <text evidence="2">The sequence shown here is derived from an EMBL/GenBank/DDBJ whole genome shotgun (WGS) entry which is preliminary data.</text>
</comment>